<dbReference type="Gramene" id="OMO98622">
    <property type="protein sequence ID" value="OMO98622"/>
    <property type="gene ID" value="CCACVL1_04143"/>
</dbReference>
<proteinExistence type="predicted"/>
<gene>
    <name evidence="2" type="ORF">CCACVL1_04143</name>
</gene>
<protein>
    <submittedName>
        <fullName evidence="2">Uncharacterized protein</fullName>
    </submittedName>
</protein>
<accession>A0A1R3JUP7</accession>
<keyword evidence="3" id="KW-1185">Reference proteome</keyword>
<evidence type="ECO:0000313" key="2">
    <source>
        <dbReference type="EMBL" id="OMO98622.1"/>
    </source>
</evidence>
<feature type="region of interest" description="Disordered" evidence="1">
    <location>
        <begin position="1"/>
        <end position="21"/>
    </location>
</feature>
<reference evidence="2 3" key="1">
    <citation type="submission" date="2013-09" db="EMBL/GenBank/DDBJ databases">
        <title>Corchorus capsularis genome sequencing.</title>
        <authorList>
            <person name="Alam M."/>
            <person name="Haque M.S."/>
            <person name="Islam M.S."/>
            <person name="Emdad E.M."/>
            <person name="Islam M.M."/>
            <person name="Ahmed B."/>
            <person name="Halim A."/>
            <person name="Hossen Q.M.M."/>
            <person name="Hossain M.Z."/>
            <person name="Ahmed R."/>
            <person name="Khan M.M."/>
            <person name="Islam R."/>
            <person name="Rashid M.M."/>
            <person name="Khan S.A."/>
            <person name="Rahman M.S."/>
            <person name="Alam M."/>
        </authorList>
    </citation>
    <scope>NUCLEOTIDE SEQUENCE [LARGE SCALE GENOMIC DNA]</scope>
    <source>
        <strain evidence="3">cv. CVL-1</strain>
        <tissue evidence="2">Whole seedling</tissue>
    </source>
</reference>
<dbReference type="EMBL" id="AWWV01007045">
    <property type="protein sequence ID" value="OMO98622.1"/>
    <property type="molecule type" value="Genomic_DNA"/>
</dbReference>
<dbReference type="AlphaFoldDB" id="A0A1R3JUP7"/>
<evidence type="ECO:0000313" key="3">
    <source>
        <dbReference type="Proteomes" id="UP000188268"/>
    </source>
</evidence>
<evidence type="ECO:0000256" key="1">
    <source>
        <dbReference type="SAM" id="MobiDB-lite"/>
    </source>
</evidence>
<comment type="caution">
    <text evidence="2">The sequence shown here is derived from an EMBL/GenBank/DDBJ whole genome shotgun (WGS) entry which is preliminary data.</text>
</comment>
<organism evidence="2 3">
    <name type="scientific">Corchorus capsularis</name>
    <name type="common">Jute</name>
    <dbReference type="NCBI Taxonomy" id="210143"/>
    <lineage>
        <taxon>Eukaryota</taxon>
        <taxon>Viridiplantae</taxon>
        <taxon>Streptophyta</taxon>
        <taxon>Embryophyta</taxon>
        <taxon>Tracheophyta</taxon>
        <taxon>Spermatophyta</taxon>
        <taxon>Magnoliopsida</taxon>
        <taxon>eudicotyledons</taxon>
        <taxon>Gunneridae</taxon>
        <taxon>Pentapetalae</taxon>
        <taxon>rosids</taxon>
        <taxon>malvids</taxon>
        <taxon>Malvales</taxon>
        <taxon>Malvaceae</taxon>
        <taxon>Grewioideae</taxon>
        <taxon>Apeibeae</taxon>
        <taxon>Corchorus</taxon>
    </lineage>
</organism>
<name>A0A1R3JUP7_COCAP</name>
<sequence>MASSNFAIEGSAGKQRREKRM</sequence>
<dbReference type="Proteomes" id="UP000188268">
    <property type="component" value="Unassembled WGS sequence"/>
</dbReference>